<dbReference type="SUPFAM" id="SSF53474">
    <property type="entry name" value="alpha/beta-Hydrolases"/>
    <property type="match status" value="1"/>
</dbReference>
<dbReference type="InterPro" id="IPR029058">
    <property type="entry name" value="AB_hydrolase_fold"/>
</dbReference>
<feature type="domain" description="Carboxylesterase type B" evidence="5">
    <location>
        <begin position="43"/>
        <end position="545"/>
    </location>
</feature>
<evidence type="ECO:0000259" key="5">
    <source>
        <dbReference type="Pfam" id="PF00135"/>
    </source>
</evidence>
<protein>
    <recommendedName>
        <fullName evidence="3">Carboxylic ester hydrolase</fullName>
        <ecNumber evidence="3">3.1.1.-</ecNumber>
    </recommendedName>
</protein>
<proteinExistence type="inferred from homology"/>
<dbReference type="InterPro" id="IPR019819">
    <property type="entry name" value="Carboxylesterase_B_CS"/>
</dbReference>
<dbReference type="Proteomes" id="UP001595798">
    <property type="component" value="Unassembled WGS sequence"/>
</dbReference>
<dbReference type="InterPro" id="IPR019826">
    <property type="entry name" value="Carboxylesterase_B_AS"/>
</dbReference>
<keyword evidence="7" id="KW-1185">Reference proteome</keyword>
<evidence type="ECO:0000313" key="6">
    <source>
        <dbReference type="EMBL" id="MFC4260802.1"/>
    </source>
</evidence>
<comment type="caution">
    <text evidence="6">The sequence shown here is derived from an EMBL/GenBank/DDBJ whole genome shotgun (WGS) entry which is preliminary data.</text>
</comment>
<evidence type="ECO:0000256" key="1">
    <source>
        <dbReference type="ARBA" id="ARBA00005964"/>
    </source>
</evidence>
<evidence type="ECO:0000256" key="3">
    <source>
        <dbReference type="RuleBase" id="RU361235"/>
    </source>
</evidence>
<dbReference type="RefSeq" id="WP_379889697.1">
    <property type="nucleotide sequence ID" value="NZ_JBHSDI010000061.1"/>
</dbReference>
<dbReference type="PANTHER" id="PTHR11559">
    <property type="entry name" value="CARBOXYLESTERASE"/>
    <property type="match status" value="1"/>
</dbReference>
<comment type="similarity">
    <text evidence="1 3">Belongs to the type-B carboxylesterase/lipase family.</text>
</comment>
<dbReference type="InterPro" id="IPR050309">
    <property type="entry name" value="Type-B_Carboxylest/Lipase"/>
</dbReference>
<dbReference type="InterPro" id="IPR002018">
    <property type="entry name" value="CarbesteraseB"/>
</dbReference>
<keyword evidence="2 3" id="KW-0378">Hydrolase</keyword>
<reference evidence="7" key="1">
    <citation type="journal article" date="2019" name="Int. J. Syst. Evol. Microbiol.">
        <title>The Global Catalogue of Microorganisms (GCM) 10K type strain sequencing project: providing services to taxonomists for standard genome sequencing and annotation.</title>
        <authorList>
            <consortium name="The Broad Institute Genomics Platform"/>
            <consortium name="The Broad Institute Genome Sequencing Center for Infectious Disease"/>
            <person name="Wu L."/>
            <person name="Ma J."/>
        </authorList>
    </citation>
    <scope>NUCLEOTIDE SEQUENCE [LARGE SCALE GENOMIC DNA]</scope>
    <source>
        <strain evidence="7">CECT 7297</strain>
    </source>
</reference>
<dbReference type="Gene3D" id="3.40.50.1820">
    <property type="entry name" value="alpha/beta hydrolase"/>
    <property type="match status" value="1"/>
</dbReference>
<accession>A0ABV8QKE0</accession>
<dbReference type="PROSITE" id="PS00122">
    <property type="entry name" value="CARBOXYLESTERASE_B_1"/>
    <property type="match status" value="1"/>
</dbReference>
<evidence type="ECO:0000256" key="4">
    <source>
        <dbReference type="SAM" id="MobiDB-lite"/>
    </source>
</evidence>
<feature type="region of interest" description="Disordered" evidence="4">
    <location>
        <begin position="25"/>
        <end position="54"/>
    </location>
</feature>
<dbReference type="PROSITE" id="PS00941">
    <property type="entry name" value="CARBOXYLESTERASE_B_2"/>
    <property type="match status" value="1"/>
</dbReference>
<name>A0ABV8QKE0_9GAMM</name>
<dbReference type="PROSITE" id="PS51257">
    <property type="entry name" value="PROKAR_LIPOPROTEIN"/>
    <property type="match status" value="1"/>
</dbReference>
<evidence type="ECO:0000313" key="7">
    <source>
        <dbReference type="Proteomes" id="UP001595798"/>
    </source>
</evidence>
<dbReference type="EC" id="3.1.1.-" evidence="3"/>
<evidence type="ECO:0000256" key="2">
    <source>
        <dbReference type="ARBA" id="ARBA00022801"/>
    </source>
</evidence>
<dbReference type="EMBL" id="JBHSDI010000061">
    <property type="protein sequence ID" value="MFC4260802.1"/>
    <property type="molecule type" value="Genomic_DNA"/>
</dbReference>
<dbReference type="Pfam" id="PF00135">
    <property type="entry name" value="COesterase"/>
    <property type="match status" value="1"/>
</dbReference>
<organism evidence="6 7">
    <name type="scientific">Marinobacter lacisalsi</name>
    <dbReference type="NCBI Taxonomy" id="475979"/>
    <lineage>
        <taxon>Bacteria</taxon>
        <taxon>Pseudomonadati</taxon>
        <taxon>Pseudomonadota</taxon>
        <taxon>Gammaproteobacteria</taxon>
        <taxon>Pseudomonadales</taxon>
        <taxon>Marinobacteraceae</taxon>
        <taxon>Marinobacter</taxon>
    </lineage>
</organism>
<gene>
    <name evidence="6" type="ORF">ACFOZ5_17430</name>
</gene>
<sequence>MNMTRNRAWQLALGAVLGSALLSGCGGSSSGSDDDPAPTPDPTVRSTQQGDVQGVEESWGLSFKGIPYAQPPVGDLRYAAPVPAEPWTETLSADSFGGSCIQPQSTFGAATATEDCLYLNVYQPEDADGTNAVMVWIHGGAFETGSGNSYVPTDLVDQGVVVVTINYRLGVLGFLSHPDLAAEDPDGYSGSWGLLDQQLALQWVQDNIESFGGNPDNVTIFGESAGGASVLSHVVSPTATELFDKAIVQSGAYTAIQPDQAAIEAAGDTFYQGLESSCSDIACIRELDASVIQAAQAAAGLDFVPSRRGDILPKSISTSLTDGDYNKVPVMTGSNLDEWRLFVAIGEATRLRAGQPEADAILDADDYAPEVASLIGVDEATAQSIINGYYPLSAYDNTSVAVSAVGTDVVFSCGMLGQIGQLVASSENAVYAYEFQDRDAPSIIGDASFYSFDLGAAHAFEIQYIFGSRASREANGMQSASLDLADAMTSYWANFAKTGDPNPSDGTGVSWPAVSATGEIIQLDPDGIATTTTAQFGTDHKCGFWSSF</sequence>